<accession>A0A1Z4V5Q8</accession>
<protein>
    <submittedName>
        <fullName evidence="1">Uncharacterized protein</fullName>
    </submittedName>
</protein>
<evidence type="ECO:0000313" key="2">
    <source>
        <dbReference type="Proteomes" id="UP000218702"/>
    </source>
</evidence>
<organism evidence="1 2">
    <name type="scientific">Dolichospermum compactum NIES-806</name>
    <dbReference type="NCBI Taxonomy" id="1973481"/>
    <lineage>
        <taxon>Bacteria</taxon>
        <taxon>Bacillati</taxon>
        <taxon>Cyanobacteriota</taxon>
        <taxon>Cyanophyceae</taxon>
        <taxon>Nostocales</taxon>
        <taxon>Aphanizomenonaceae</taxon>
        <taxon>Dolichospermum</taxon>
        <taxon>Dolichospermum compactum</taxon>
    </lineage>
</organism>
<dbReference type="AlphaFoldDB" id="A0A1Z4V5Q8"/>
<reference evidence="1 2" key="1">
    <citation type="submission" date="2017-06" db="EMBL/GenBank/DDBJ databases">
        <title>Genome sequencing of cyanobaciteial culture collection at National Institute for Environmental Studies (NIES).</title>
        <authorList>
            <person name="Hirose Y."/>
            <person name="Shimura Y."/>
            <person name="Fujisawa T."/>
            <person name="Nakamura Y."/>
            <person name="Kawachi M."/>
        </authorList>
    </citation>
    <scope>NUCLEOTIDE SEQUENCE [LARGE SCALE GENOMIC DNA]</scope>
    <source>
        <strain evidence="1 2">NIES-806</strain>
    </source>
</reference>
<gene>
    <name evidence="1" type="ORF">NIES806_31030</name>
</gene>
<dbReference type="EMBL" id="AP018316">
    <property type="protein sequence ID" value="BAZ86886.1"/>
    <property type="molecule type" value="Genomic_DNA"/>
</dbReference>
<keyword evidence="2" id="KW-1185">Reference proteome</keyword>
<dbReference type="KEGG" id="dcm:NIES806_31030"/>
<dbReference type="Proteomes" id="UP000218702">
    <property type="component" value="Chromosome"/>
</dbReference>
<evidence type="ECO:0000313" key="1">
    <source>
        <dbReference type="EMBL" id="BAZ86886.1"/>
    </source>
</evidence>
<name>A0A1Z4V5Q8_9CYAN</name>
<sequence length="118" mass="13125">MWKLAILGKFMTEIKFSIESENAITATEELLAIEGINGNYSVNSEDVRKEAVITTVATIVGLVGGTLAIAEQIRKWYQEYKQQQSGKKIAKVLIVGSNGRRLLLENATIEEIRQILES</sequence>
<proteinExistence type="predicted"/>